<reference evidence="4" key="1">
    <citation type="submission" date="2017-09" db="EMBL/GenBank/DDBJ databases">
        <title>Depth-based differentiation of microbial function through sediment-hosted aquifers and enrichment of novel symbionts in the deep terrestrial subsurface.</title>
        <authorList>
            <person name="Probst A.J."/>
            <person name="Ladd B."/>
            <person name="Jarett J.K."/>
            <person name="Geller-Mcgrath D.E."/>
            <person name="Sieber C.M.K."/>
            <person name="Emerson J.B."/>
            <person name="Anantharaman K."/>
            <person name="Thomas B.C."/>
            <person name="Malmstrom R."/>
            <person name="Stieglmeier M."/>
            <person name="Klingl A."/>
            <person name="Woyke T."/>
            <person name="Ryan C.M."/>
            <person name="Banfield J.F."/>
        </authorList>
    </citation>
    <scope>NUCLEOTIDE SEQUENCE [LARGE SCALE GENOMIC DNA]</scope>
</reference>
<accession>A0A2M7IN41</accession>
<feature type="transmembrane region" description="Helical" evidence="1">
    <location>
        <begin position="173"/>
        <end position="192"/>
    </location>
</feature>
<dbReference type="Proteomes" id="UP000230837">
    <property type="component" value="Unassembled WGS sequence"/>
</dbReference>
<evidence type="ECO:0000313" key="4">
    <source>
        <dbReference type="Proteomes" id="UP000230837"/>
    </source>
</evidence>
<comment type="caution">
    <text evidence="3">The sequence shown here is derived from an EMBL/GenBank/DDBJ whole genome shotgun (WGS) entry which is preliminary data.</text>
</comment>
<keyword evidence="1" id="KW-1133">Transmembrane helix</keyword>
<protein>
    <recommendedName>
        <fullName evidence="2">VTT domain-containing protein</fullName>
    </recommendedName>
</protein>
<feature type="transmembrane region" description="Helical" evidence="1">
    <location>
        <begin position="139"/>
        <end position="161"/>
    </location>
</feature>
<evidence type="ECO:0000259" key="2">
    <source>
        <dbReference type="Pfam" id="PF09335"/>
    </source>
</evidence>
<dbReference type="PANTHER" id="PTHR42709:SF11">
    <property type="entry name" value="DEDA FAMILY PROTEIN"/>
    <property type="match status" value="1"/>
</dbReference>
<feature type="transmembrane region" description="Helical" evidence="1">
    <location>
        <begin position="21"/>
        <end position="42"/>
    </location>
</feature>
<dbReference type="AlphaFoldDB" id="A0A2M7IN41"/>
<dbReference type="GO" id="GO:0005886">
    <property type="term" value="C:plasma membrane"/>
    <property type="evidence" value="ECO:0007669"/>
    <property type="project" value="TreeGrafter"/>
</dbReference>
<feature type="domain" description="VTT" evidence="2">
    <location>
        <begin position="57"/>
        <end position="161"/>
    </location>
</feature>
<name>A0A2M7IN41_9BACT</name>
<dbReference type="PANTHER" id="PTHR42709">
    <property type="entry name" value="ALKALINE PHOSPHATASE LIKE PROTEIN"/>
    <property type="match status" value="1"/>
</dbReference>
<gene>
    <name evidence="3" type="ORF">COZ82_03425</name>
</gene>
<dbReference type="InterPro" id="IPR051311">
    <property type="entry name" value="DedA_domain"/>
</dbReference>
<feature type="transmembrane region" description="Helical" evidence="1">
    <location>
        <begin position="62"/>
        <end position="91"/>
    </location>
</feature>
<evidence type="ECO:0000256" key="1">
    <source>
        <dbReference type="SAM" id="Phobius"/>
    </source>
</evidence>
<organism evidence="3 4">
    <name type="scientific">Candidatus Kaiserbacteria bacterium CG_4_8_14_3_um_filter_38_9</name>
    <dbReference type="NCBI Taxonomy" id="1974599"/>
    <lineage>
        <taxon>Bacteria</taxon>
        <taxon>Candidatus Kaiseribacteriota</taxon>
    </lineage>
</organism>
<dbReference type="EMBL" id="PFHR01000182">
    <property type="protein sequence ID" value="PIW96730.1"/>
    <property type="molecule type" value="Genomic_DNA"/>
</dbReference>
<keyword evidence="1" id="KW-0472">Membrane</keyword>
<feature type="transmembrane region" description="Helical" evidence="1">
    <location>
        <begin position="111"/>
        <end position="133"/>
    </location>
</feature>
<evidence type="ECO:0000313" key="3">
    <source>
        <dbReference type="EMBL" id="PIW96730.1"/>
    </source>
</evidence>
<dbReference type="InterPro" id="IPR032816">
    <property type="entry name" value="VTT_dom"/>
</dbReference>
<proteinExistence type="predicted"/>
<dbReference type="Pfam" id="PF09335">
    <property type="entry name" value="VTT_dom"/>
    <property type="match status" value="1"/>
</dbReference>
<sequence length="194" mass="21809">MEKNGLIDRLTNKLERLLQTKYSLFGIAVISFFESALVVPIITDPFMVAYILANRSKTTLVIIVTIFSSLLGGVVAYFMGMFFSTFMLAFLSTDSITQFYQISENFKNQTFIFTIIGAVTPIPYTLVALATGFVKGGLLMFILGTIVGRTFRYSIVGYITYRIGPRSIKLIQENIIILSAIVLLIIASYYLFFY</sequence>
<keyword evidence="1" id="KW-0812">Transmembrane</keyword>